<protein>
    <submittedName>
        <fullName evidence="2">Uncharacterized protein</fullName>
    </submittedName>
</protein>
<evidence type="ECO:0000256" key="1">
    <source>
        <dbReference type="SAM" id="MobiDB-lite"/>
    </source>
</evidence>
<accession>A0AAD7SZC1</accession>
<proteinExistence type="predicted"/>
<evidence type="ECO:0000313" key="3">
    <source>
        <dbReference type="Proteomes" id="UP001221898"/>
    </source>
</evidence>
<sequence length="169" mass="18782">MVNGTLRHFKKEFSAIKELAEKEKSTPHESAPSVRHTGTAHTLTSPTEEDEVSEPPSSDSALPLQLHSTVTSERQGDMQVGINTPDRVGTNNLREQQKRVATSIRGVENAPHTFPNIIISTLLPRKDFYPHTIQKVNAVISKECALWPNVHLAHHPTLGPDSLFDHVYL</sequence>
<gene>
    <name evidence="2" type="ORF">AAFF_G00188590</name>
</gene>
<dbReference type="EMBL" id="JAINUG010000025">
    <property type="protein sequence ID" value="KAJ8410902.1"/>
    <property type="molecule type" value="Genomic_DNA"/>
</dbReference>
<feature type="compositionally biased region" description="Basic and acidic residues" evidence="1">
    <location>
        <begin position="17"/>
        <end position="27"/>
    </location>
</feature>
<organism evidence="2 3">
    <name type="scientific">Aldrovandia affinis</name>
    <dbReference type="NCBI Taxonomy" id="143900"/>
    <lineage>
        <taxon>Eukaryota</taxon>
        <taxon>Metazoa</taxon>
        <taxon>Chordata</taxon>
        <taxon>Craniata</taxon>
        <taxon>Vertebrata</taxon>
        <taxon>Euteleostomi</taxon>
        <taxon>Actinopterygii</taxon>
        <taxon>Neopterygii</taxon>
        <taxon>Teleostei</taxon>
        <taxon>Notacanthiformes</taxon>
        <taxon>Halosauridae</taxon>
        <taxon>Aldrovandia</taxon>
    </lineage>
</organism>
<name>A0AAD7SZC1_9TELE</name>
<dbReference type="AlphaFoldDB" id="A0AAD7SZC1"/>
<comment type="caution">
    <text evidence="2">The sequence shown here is derived from an EMBL/GenBank/DDBJ whole genome shotgun (WGS) entry which is preliminary data.</text>
</comment>
<keyword evidence="3" id="KW-1185">Reference proteome</keyword>
<dbReference type="Proteomes" id="UP001221898">
    <property type="component" value="Unassembled WGS sequence"/>
</dbReference>
<reference evidence="2" key="1">
    <citation type="journal article" date="2023" name="Science">
        <title>Genome structures resolve the early diversification of teleost fishes.</title>
        <authorList>
            <person name="Parey E."/>
            <person name="Louis A."/>
            <person name="Montfort J."/>
            <person name="Bouchez O."/>
            <person name="Roques C."/>
            <person name="Iampietro C."/>
            <person name="Lluch J."/>
            <person name="Castinel A."/>
            <person name="Donnadieu C."/>
            <person name="Desvignes T."/>
            <person name="Floi Bucao C."/>
            <person name="Jouanno E."/>
            <person name="Wen M."/>
            <person name="Mejri S."/>
            <person name="Dirks R."/>
            <person name="Jansen H."/>
            <person name="Henkel C."/>
            <person name="Chen W.J."/>
            <person name="Zahm M."/>
            <person name="Cabau C."/>
            <person name="Klopp C."/>
            <person name="Thompson A.W."/>
            <person name="Robinson-Rechavi M."/>
            <person name="Braasch I."/>
            <person name="Lecointre G."/>
            <person name="Bobe J."/>
            <person name="Postlethwait J.H."/>
            <person name="Berthelot C."/>
            <person name="Roest Crollius H."/>
            <person name="Guiguen Y."/>
        </authorList>
    </citation>
    <scope>NUCLEOTIDE SEQUENCE</scope>
    <source>
        <strain evidence="2">NC1722</strain>
    </source>
</reference>
<evidence type="ECO:0000313" key="2">
    <source>
        <dbReference type="EMBL" id="KAJ8410902.1"/>
    </source>
</evidence>
<feature type="region of interest" description="Disordered" evidence="1">
    <location>
        <begin position="17"/>
        <end position="89"/>
    </location>
</feature>